<dbReference type="eggNOG" id="ENOG50320CA">
    <property type="taxonomic scope" value="Bacteria"/>
</dbReference>
<organism evidence="1 2">
    <name type="scientific">Alkaliphilus metalliredigens (strain QYMF)</name>
    <dbReference type="NCBI Taxonomy" id="293826"/>
    <lineage>
        <taxon>Bacteria</taxon>
        <taxon>Bacillati</taxon>
        <taxon>Bacillota</taxon>
        <taxon>Clostridia</taxon>
        <taxon>Peptostreptococcales</taxon>
        <taxon>Natronincolaceae</taxon>
        <taxon>Alkaliphilus</taxon>
    </lineage>
</organism>
<dbReference type="OrthoDB" id="8478178at2"/>
<protein>
    <recommendedName>
        <fullName evidence="3">DUF1643 domain-containing protein</fullName>
    </recommendedName>
</protein>
<accession>A6TQF7</accession>
<dbReference type="EMBL" id="CP000724">
    <property type="protein sequence ID" value="ABR48425.1"/>
    <property type="molecule type" value="Genomic_DNA"/>
</dbReference>
<evidence type="ECO:0008006" key="3">
    <source>
        <dbReference type="Google" id="ProtNLM"/>
    </source>
</evidence>
<dbReference type="KEGG" id="amt:Amet_2267"/>
<reference evidence="2" key="1">
    <citation type="journal article" date="2016" name="Genome Announc.">
        <title>Complete genome sequence of Alkaliphilus metalliredigens strain QYMF, an alkaliphilic and metal-reducing bacterium isolated from borax-contaminated leachate ponds.</title>
        <authorList>
            <person name="Hwang C."/>
            <person name="Copeland A."/>
            <person name="Lucas S."/>
            <person name="Lapidus A."/>
            <person name="Barry K."/>
            <person name="Detter J.C."/>
            <person name="Glavina Del Rio T."/>
            <person name="Hammon N."/>
            <person name="Israni S."/>
            <person name="Dalin E."/>
            <person name="Tice H."/>
            <person name="Pitluck S."/>
            <person name="Chertkov O."/>
            <person name="Brettin T."/>
            <person name="Bruce D."/>
            <person name="Han C."/>
            <person name="Schmutz J."/>
            <person name="Larimer F."/>
            <person name="Land M.L."/>
            <person name="Hauser L."/>
            <person name="Kyrpides N."/>
            <person name="Mikhailova N."/>
            <person name="Ye Q."/>
            <person name="Zhou J."/>
            <person name="Richardson P."/>
            <person name="Fields M.W."/>
        </authorList>
    </citation>
    <scope>NUCLEOTIDE SEQUENCE [LARGE SCALE GENOMIC DNA]</scope>
    <source>
        <strain evidence="2">QYMF</strain>
    </source>
</reference>
<sequence>MEFIGADELKQSYDVYASFYTLKAFDGTIFNCRNVAEIHHKGSRKPLTDNGEADAVIIMMNPGKCEPKYSDSYIPTYIWQSLSENLMSNKKILAKPDNAIYQIMRLMNKKDWLHVRVLNLSDIREPNGGKFKGMINSLKSKYSMHSIFDVEREKERESYFCLKQDAPIILAWGTDKVLRPLANKAVLRLTSKNTVGLKYSTSENLYYYPSPPPKVGKIKWLSNIL</sequence>
<proteinExistence type="predicted"/>
<evidence type="ECO:0000313" key="1">
    <source>
        <dbReference type="EMBL" id="ABR48425.1"/>
    </source>
</evidence>
<dbReference type="Proteomes" id="UP000001572">
    <property type="component" value="Chromosome"/>
</dbReference>
<dbReference type="RefSeq" id="WP_012063401.1">
    <property type="nucleotide sequence ID" value="NC_009633.1"/>
</dbReference>
<dbReference type="STRING" id="293826.Amet_2267"/>
<name>A6TQF7_ALKMQ</name>
<evidence type="ECO:0000313" key="2">
    <source>
        <dbReference type="Proteomes" id="UP000001572"/>
    </source>
</evidence>
<dbReference type="HOGENOM" id="CLU_107464_0_0_9"/>
<keyword evidence="2" id="KW-1185">Reference proteome</keyword>
<dbReference type="AlphaFoldDB" id="A6TQF7"/>
<gene>
    <name evidence="1" type="ordered locus">Amet_2267</name>
</gene>